<feature type="compositionally biased region" description="Basic and acidic residues" evidence="1">
    <location>
        <begin position="233"/>
        <end position="243"/>
    </location>
</feature>
<evidence type="ECO:0000313" key="2">
    <source>
        <dbReference type="EMBL" id="ETN22414.1"/>
    </source>
</evidence>
<evidence type="ECO:0000313" key="3">
    <source>
        <dbReference type="Proteomes" id="UP000018817"/>
    </source>
</evidence>
<name>W2RCM2_PHYN3</name>
<dbReference type="EMBL" id="KI669562">
    <property type="protein sequence ID" value="ETN22414.1"/>
    <property type="molecule type" value="Genomic_DNA"/>
</dbReference>
<reference evidence="3" key="1">
    <citation type="submission" date="2011-12" db="EMBL/GenBank/DDBJ databases">
        <authorList>
            <consortium name="The Broad Institute Genome Sequencing Platform"/>
            <person name="Russ C."/>
            <person name="Tyler B."/>
            <person name="Panabieres F."/>
            <person name="Shan W."/>
            <person name="Tripathy S."/>
            <person name="Grunwald N."/>
            <person name="Machado M."/>
            <person name="Young S.K."/>
            <person name="Zeng Q."/>
            <person name="Gargeya S."/>
            <person name="Fitzgerald M."/>
            <person name="Haas B."/>
            <person name="Abouelleil A."/>
            <person name="Alvarado L."/>
            <person name="Arachchi H.M."/>
            <person name="Berlin A."/>
            <person name="Chapman S.B."/>
            <person name="Gearin G."/>
            <person name="Goldberg J."/>
            <person name="Griggs A."/>
            <person name="Gujja S."/>
            <person name="Hansen M."/>
            <person name="Heiman D."/>
            <person name="Howarth C."/>
            <person name="Larimer J."/>
            <person name="Lui A."/>
            <person name="MacDonald P.J.P."/>
            <person name="McCowen C."/>
            <person name="Montmayeur A."/>
            <person name="Murphy C."/>
            <person name="Neiman D."/>
            <person name="Pearson M."/>
            <person name="Priest M."/>
            <person name="Roberts A."/>
            <person name="Saif S."/>
            <person name="Shea T."/>
            <person name="Sisk P."/>
            <person name="Stolte C."/>
            <person name="Sykes S."/>
            <person name="Wortman J."/>
            <person name="Nusbaum C."/>
            <person name="Birren B."/>
        </authorList>
    </citation>
    <scope>NUCLEOTIDE SEQUENCE [LARGE SCALE GENOMIC DNA]</scope>
    <source>
        <strain evidence="3">INRA-310</strain>
    </source>
</reference>
<feature type="compositionally biased region" description="Acidic residues" evidence="1">
    <location>
        <begin position="217"/>
        <end position="232"/>
    </location>
</feature>
<reference evidence="2 3" key="2">
    <citation type="submission" date="2013-11" db="EMBL/GenBank/DDBJ databases">
        <title>The Genome Sequence of Phytophthora parasitica INRA-310.</title>
        <authorList>
            <consortium name="The Broad Institute Genomics Platform"/>
            <person name="Russ C."/>
            <person name="Tyler B."/>
            <person name="Panabieres F."/>
            <person name="Shan W."/>
            <person name="Tripathy S."/>
            <person name="Grunwald N."/>
            <person name="Machado M."/>
            <person name="Johnson C.S."/>
            <person name="Arredondo F."/>
            <person name="Hong C."/>
            <person name="Coffey M."/>
            <person name="Young S.K."/>
            <person name="Zeng Q."/>
            <person name="Gargeya S."/>
            <person name="Fitzgerald M."/>
            <person name="Abouelleil A."/>
            <person name="Alvarado L."/>
            <person name="Chapman S.B."/>
            <person name="Gainer-Dewar J."/>
            <person name="Goldberg J."/>
            <person name="Griggs A."/>
            <person name="Gujja S."/>
            <person name="Hansen M."/>
            <person name="Howarth C."/>
            <person name="Imamovic A."/>
            <person name="Ireland A."/>
            <person name="Larimer J."/>
            <person name="McCowan C."/>
            <person name="Murphy C."/>
            <person name="Pearson M."/>
            <person name="Poon T.W."/>
            <person name="Priest M."/>
            <person name="Roberts A."/>
            <person name="Saif S."/>
            <person name="Shea T."/>
            <person name="Sykes S."/>
            <person name="Wortman J."/>
            <person name="Nusbaum C."/>
            <person name="Birren B."/>
        </authorList>
    </citation>
    <scope>NUCLEOTIDE SEQUENCE [LARGE SCALE GENOMIC DNA]</scope>
    <source>
        <strain evidence="2 3">INRA-310</strain>
    </source>
</reference>
<dbReference type="AlphaFoldDB" id="W2RCM2"/>
<organism evidence="2 3">
    <name type="scientific">Phytophthora nicotianae (strain INRA-310)</name>
    <name type="common">Phytophthora parasitica</name>
    <dbReference type="NCBI Taxonomy" id="761204"/>
    <lineage>
        <taxon>Eukaryota</taxon>
        <taxon>Sar</taxon>
        <taxon>Stramenopiles</taxon>
        <taxon>Oomycota</taxon>
        <taxon>Peronosporomycetes</taxon>
        <taxon>Peronosporales</taxon>
        <taxon>Peronosporaceae</taxon>
        <taxon>Phytophthora</taxon>
    </lineage>
</organism>
<protein>
    <submittedName>
        <fullName evidence="2">Uncharacterized protein</fullName>
    </submittedName>
</protein>
<accession>W2RCM2</accession>
<feature type="region of interest" description="Disordered" evidence="1">
    <location>
        <begin position="211"/>
        <end position="243"/>
    </location>
</feature>
<gene>
    <name evidence="2" type="ORF">PPTG_02360</name>
</gene>
<evidence type="ECO:0000256" key="1">
    <source>
        <dbReference type="SAM" id="MobiDB-lite"/>
    </source>
</evidence>
<dbReference type="RefSeq" id="XP_008891674.1">
    <property type="nucleotide sequence ID" value="XM_008893426.1"/>
</dbReference>
<dbReference type="OrthoDB" id="112764at2759"/>
<dbReference type="Proteomes" id="UP000018817">
    <property type="component" value="Unassembled WGS sequence"/>
</dbReference>
<proteinExistence type="predicted"/>
<dbReference type="VEuPathDB" id="FungiDB:PPTG_02360"/>
<dbReference type="GeneID" id="20172601"/>
<sequence>MFPVCGTILESRVLDEDSFDKGFVGMWGAIARTIIGRRHQAPATHAREAARAWHAVGPRKDSFYRDRRLRHHRTQIPVSALHERGFGQSRRDSHFQPIAQRRLRLPRSLDQLRSLLKARASSHRQLAKPAFAAWRCQQRQYRLQPTHTLRRQLLLPICTGAGVALSLQLSKLRQVLPLTSIQRSKPSMAPAQTQSLPTWASIPALPSVTKPGASAAFDDEDPLYLSGEETDCDSERGSDTLSREDQQLMASFIRLQKEKRAHKQVYHQATRPAVSRTTPMLIPTQTRKYVATSTKRWLWDEDDEEDDCDQCPCCNHQSVERRSATSPVVAEATDASAISDLMFDLEL</sequence>